<organism evidence="1 2">
    <name type="scientific">Trichonephila clavata</name>
    <name type="common">Joro spider</name>
    <name type="synonym">Nephila clavata</name>
    <dbReference type="NCBI Taxonomy" id="2740835"/>
    <lineage>
        <taxon>Eukaryota</taxon>
        <taxon>Metazoa</taxon>
        <taxon>Ecdysozoa</taxon>
        <taxon>Arthropoda</taxon>
        <taxon>Chelicerata</taxon>
        <taxon>Arachnida</taxon>
        <taxon>Araneae</taxon>
        <taxon>Araneomorphae</taxon>
        <taxon>Entelegynae</taxon>
        <taxon>Araneoidea</taxon>
        <taxon>Nephilidae</taxon>
        <taxon>Trichonephila</taxon>
    </lineage>
</organism>
<name>A0A8X6L2U3_TRICU</name>
<evidence type="ECO:0000313" key="1">
    <source>
        <dbReference type="EMBL" id="GFQ94399.1"/>
    </source>
</evidence>
<protein>
    <submittedName>
        <fullName evidence="1">Uncharacterized protein</fullName>
    </submittedName>
</protein>
<gene>
    <name evidence="1" type="ORF">TNCT_654721</name>
</gene>
<dbReference type="AlphaFoldDB" id="A0A8X6L2U3"/>
<accession>A0A8X6L2U3</accession>
<sequence>MDILPRSKYTMLKSDGHHFSLFLPNKQVPSPSVARSKDFLQSESLKETSFGMSGCMPRKPFRPFVTGH</sequence>
<keyword evidence="2" id="KW-1185">Reference proteome</keyword>
<evidence type="ECO:0000313" key="2">
    <source>
        <dbReference type="Proteomes" id="UP000887116"/>
    </source>
</evidence>
<dbReference type="EMBL" id="BMAO01004406">
    <property type="protein sequence ID" value="GFQ94399.1"/>
    <property type="molecule type" value="Genomic_DNA"/>
</dbReference>
<dbReference type="Proteomes" id="UP000887116">
    <property type="component" value="Unassembled WGS sequence"/>
</dbReference>
<proteinExistence type="predicted"/>
<reference evidence="1" key="1">
    <citation type="submission" date="2020-07" db="EMBL/GenBank/DDBJ databases">
        <title>Multicomponent nature underlies the extraordinary mechanical properties of spider dragline silk.</title>
        <authorList>
            <person name="Kono N."/>
            <person name="Nakamura H."/>
            <person name="Mori M."/>
            <person name="Yoshida Y."/>
            <person name="Ohtoshi R."/>
            <person name="Malay A.D."/>
            <person name="Moran D.A.P."/>
            <person name="Tomita M."/>
            <person name="Numata K."/>
            <person name="Arakawa K."/>
        </authorList>
    </citation>
    <scope>NUCLEOTIDE SEQUENCE</scope>
</reference>
<comment type="caution">
    <text evidence="1">The sequence shown here is derived from an EMBL/GenBank/DDBJ whole genome shotgun (WGS) entry which is preliminary data.</text>
</comment>